<evidence type="ECO:0000313" key="3">
    <source>
        <dbReference type="Proteomes" id="UP000319931"/>
    </source>
</evidence>
<accession>A0A502FF93</accession>
<evidence type="ECO:0000256" key="1">
    <source>
        <dbReference type="SAM" id="SignalP"/>
    </source>
</evidence>
<feature type="signal peptide" evidence="1">
    <location>
        <begin position="1"/>
        <end position="27"/>
    </location>
</feature>
<dbReference type="Proteomes" id="UP000319931">
    <property type="component" value="Unassembled WGS sequence"/>
</dbReference>
<dbReference type="RefSeq" id="WP_140852324.1">
    <property type="nucleotide sequence ID" value="NZ_RCZC01000010.1"/>
</dbReference>
<dbReference type="OrthoDB" id="7570164at2"/>
<reference evidence="2 3" key="1">
    <citation type="journal article" date="2019" name="Environ. Microbiol.">
        <title>Species interactions and distinct microbial communities in high Arctic permafrost affected cryosols are associated with the CH4 and CO2 gas fluxes.</title>
        <authorList>
            <person name="Altshuler I."/>
            <person name="Hamel J."/>
            <person name="Turney S."/>
            <person name="Magnuson E."/>
            <person name="Levesque R."/>
            <person name="Greer C."/>
            <person name="Whyte L.G."/>
        </authorList>
    </citation>
    <scope>NUCLEOTIDE SEQUENCE [LARGE SCALE GENOMIC DNA]</scope>
    <source>
        <strain evidence="2 3">E6.1</strain>
    </source>
</reference>
<dbReference type="AlphaFoldDB" id="A0A502FF93"/>
<keyword evidence="1" id="KW-0732">Signal</keyword>
<feature type="chain" id="PRO_5021270045" description="DUF2946 domain-containing protein" evidence="1">
    <location>
        <begin position="28"/>
        <end position="122"/>
    </location>
</feature>
<comment type="caution">
    <text evidence="2">The sequence shown here is derived from an EMBL/GenBank/DDBJ whole genome shotgun (WGS) entry which is preliminary data.</text>
</comment>
<keyword evidence="3" id="KW-1185">Reference proteome</keyword>
<proteinExistence type="predicted"/>
<gene>
    <name evidence="2" type="ORF">EAH76_21470</name>
</gene>
<organism evidence="2 3">
    <name type="scientific">Sphingomonas glacialis</name>
    <dbReference type="NCBI Taxonomy" id="658225"/>
    <lineage>
        <taxon>Bacteria</taxon>
        <taxon>Pseudomonadati</taxon>
        <taxon>Pseudomonadota</taxon>
        <taxon>Alphaproteobacteria</taxon>
        <taxon>Sphingomonadales</taxon>
        <taxon>Sphingomonadaceae</taxon>
        <taxon>Sphingomonas</taxon>
    </lineage>
</organism>
<protein>
    <recommendedName>
        <fullName evidence="4">DUF2946 domain-containing protein</fullName>
    </recommendedName>
</protein>
<evidence type="ECO:0008006" key="4">
    <source>
        <dbReference type="Google" id="ProtNLM"/>
    </source>
</evidence>
<sequence>MKRLFLFLMLIGVMVGLAVQQPAQALAAPAGAMDMAAMASSDMASMPDCMSAAEKNAAHKPCKCGLAGCIAMMASGGSMMLSDASIMLQAAARSDRDEQIGIFAALRGRSTAPEPEPPSTLI</sequence>
<dbReference type="EMBL" id="RCZC01000010">
    <property type="protein sequence ID" value="TPG47999.1"/>
    <property type="molecule type" value="Genomic_DNA"/>
</dbReference>
<name>A0A502FF93_9SPHN</name>
<evidence type="ECO:0000313" key="2">
    <source>
        <dbReference type="EMBL" id="TPG47999.1"/>
    </source>
</evidence>